<proteinExistence type="predicted"/>
<evidence type="ECO:0000313" key="1">
    <source>
        <dbReference type="EMBL" id="GEU77162.1"/>
    </source>
</evidence>
<dbReference type="GO" id="GO:0008168">
    <property type="term" value="F:methyltransferase activity"/>
    <property type="evidence" value="ECO:0007669"/>
    <property type="project" value="UniProtKB-KW"/>
</dbReference>
<name>A0A6L2MWJ7_TANCI</name>
<reference evidence="1" key="1">
    <citation type="journal article" date="2019" name="Sci. Rep.">
        <title>Draft genome of Tanacetum cinerariifolium, the natural source of mosquito coil.</title>
        <authorList>
            <person name="Yamashiro T."/>
            <person name="Shiraishi A."/>
            <person name="Satake H."/>
            <person name="Nakayama K."/>
        </authorList>
    </citation>
    <scope>NUCLEOTIDE SEQUENCE</scope>
</reference>
<protein>
    <submittedName>
        <fullName evidence="1">Histone-lysine N-methyltransferase CLF isoform X1</fullName>
    </submittedName>
</protein>
<dbReference type="GO" id="GO:0032259">
    <property type="term" value="P:methylation"/>
    <property type="evidence" value="ECO:0007669"/>
    <property type="project" value="UniProtKB-KW"/>
</dbReference>
<gene>
    <name evidence="1" type="ORF">Tci_049140</name>
</gene>
<accession>A0A6L2MWJ7</accession>
<keyword evidence="1" id="KW-0489">Methyltransferase</keyword>
<comment type="caution">
    <text evidence="1">The sequence shown here is derived from an EMBL/GenBank/DDBJ whole genome shotgun (WGS) entry which is preliminary data.</text>
</comment>
<dbReference type="AlphaFoldDB" id="A0A6L2MWJ7"/>
<keyword evidence="1" id="KW-0808">Transferase</keyword>
<sequence length="89" mass="10268">MAETFKKSLFEKGIEMFGRNSFLIARNLMGDLKTCLEVHNALKHFEIKLSSELRNSPDDGCNTESNKDTWHPPNLYYTGWMSLMPLLLT</sequence>
<dbReference type="EMBL" id="BKCJ010007417">
    <property type="protein sequence ID" value="GEU77162.1"/>
    <property type="molecule type" value="Genomic_DNA"/>
</dbReference>
<organism evidence="1">
    <name type="scientific">Tanacetum cinerariifolium</name>
    <name type="common">Dalmatian daisy</name>
    <name type="synonym">Chrysanthemum cinerariifolium</name>
    <dbReference type="NCBI Taxonomy" id="118510"/>
    <lineage>
        <taxon>Eukaryota</taxon>
        <taxon>Viridiplantae</taxon>
        <taxon>Streptophyta</taxon>
        <taxon>Embryophyta</taxon>
        <taxon>Tracheophyta</taxon>
        <taxon>Spermatophyta</taxon>
        <taxon>Magnoliopsida</taxon>
        <taxon>eudicotyledons</taxon>
        <taxon>Gunneridae</taxon>
        <taxon>Pentapetalae</taxon>
        <taxon>asterids</taxon>
        <taxon>campanulids</taxon>
        <taxon>Asterales</taxon>
        <taxon>Asteraceae</taxon>
        <taxon>Asteroideae</taxon>
        <taxon>Anthemideae</taxon>
        <taxon>Anthemidinae</taxon>
        <taxon>Tanacetum</taxon>
    </lineage>
</organism>